<proteinExistence type="inferred from homology"/>
<name>A6V9P3_PSEP7</name>
<reference evidence="6 7" key="1">
    <citation type="submission" date="2007-06" db="EMBL/GenBank/DDBJ databases">
        <authorList>
            <person name="Dodson R.J."/>
            <person name="Harkins D."/>
            <person name="Paulsen I.T."/>
        </authorList>
    </citation>
    <scope>NUCLEOTIDE SEQUENCE [LARGE SCALE GENOMIC DNA]</scope>
    <source>
        <strain evidence="6 7">PA7</strain>
    </source>
</reference>
<evidence type="ECO:0000256" key="3">
    <source>
        <dbReference type="ARBA" id="ARBA00023125"/>
    </source>
</evidence>
<evidence type="ECO:0000256" key="4">
    <source>
        <dbReference type="ARBA" id="ARBA00023163"/>
    </source>
</evidence>
<sequence length="311" mass="34004">MDIRHLRYFLAIADAGSFTAGAQRLRVAQPSLTRQIQALEAHVGCTLFVRTWQGVHLTEAGEVLRKEALLAVTQFDAALKRTQDSGKQVCRLVLGMIPGTEDELMGLVSAALASETRCIGVDVQSKLPLELIRALELRSINAAFIRRGDVPPGWASQVVRKETLMAILPRGHRLLHKRKISPSDLCKERLVAISASAAPALRSTIDEFLHQNGNAVVEPLEADGMLSIFSMVAATGLCSLVPYHFCNMLPKSITIRRLTSVDHSALDLVLVHSGKETSPLLERLLVYIQDMRPPAVVNNSPGSRVKNTPLT</sequence>
<dbReference type="InterPro" id="IPR005119">
    <property type="entry name" value="LysR_subst-bd"/>
</dbReference>
<dbReference type="GO" id="GO:0032993">
    <property type="term" value="C:protein-DNA complex"/>
    <property type="evidence" value="ECO:0007669"/>
    <property type="project" value="TreeGrafter"/>
</dbReference>
<dbReference type="Pfam" id="PF00126">
    <property type="entry name" value="HTH_1"/>
    <property type="match status" value="1"/>
</dbReference>
<dbReference type="PANTHER" id="PTHR30346:SF0">
    <property type="entry name" value="HCA OPERON TRANSCRIPTIONAL ACTIVATOR HCAR"/>
    <property type="match status" value="1"/>
</dbReference>
<organism evidence="6 7">
    <name type="scientific">Pseudomonas paraeruginosa (strain DSM 24068 / PA7)</name>
    <name type="common">Pseudomonas aeruginosa (strain PA7)</name>
    <dbReference type="NCBI Taxonomy" id="381754"/>
    <lineage>
        <taxon>Bacteria</taxon>
        <taxon>Pseudomonadati</taxon>
        <taxon>Pseudomonadota</taxon>
        <taxon>Gammaproteobacteria</taxon>
        <taxon>Pseudomonadales</taxon>
        <taxon>Pseudomonadaceae</taxon>
        <taxon>Pseudomonas</taxon>
        <taxon>Pseudomonas paraeruginosa</taxon>
    </lineage>
</organism>
<dbReference type="HOGENOM" id="CLU_039613_6_4_6"/>
<dbReference type="Pfam" id="PF03466">
    <property type="entry name" value="LysR_substrate"/>
    <property type="match status" value="1"/>
</dbReference>
<protein>
    <submittedName>
        <fullName evidence="6">Transcriptional regulator, LysR family</fullName>
    </submittedName>
</protein>
<dbReference type="PANTHER" id="PTHR30346">
    <property type="entry name" value="TRANSCRIPTIONAL DUAL REGULATOR HCAR-RELATED"/>
    <property type="match status" value="1"/>
</dbReference>
<dbReference type="SUPFAM" id="SSF53850">
    <property type="entry name" value="Periplasmic binding protein-like II"/>
    <property type="match status" value="1"/>
</dbReference>
<evidence type="ECO:0000313" key="7">
    <source>
        <dbReference type="Proteomes" id="UP000001582"/>
    </source>
</evidence>
<comment type="similarity">
    <text evidence="1">Belongs to the LysR transcriptional regulatory family.</text>
</comment>
<keyword evidence="4" id="KW-0804">Transcription</keyword>
<dbReference type="RefSeq" id="WP_012076826.1">
    <property type="nucleotide sequence ID" value="NC_009656.1"/>
</dbReference>
<dbReference type="EMBL" id="CP000744">
    <property type="protein sequence ID" value="ABR86474.1"/>
    <property type="molecule type" value="Genomic_DNA"/>
</dbReference>
<dbReference type="SUPFAM" id="SSF46785">
    <property type="entry name" value="Winged helix' DNA-binding domain"/>
    <property type="match status" value="1"/>
</dbReference>
<dbReference type="Gene3D" id="3.40.190.10">
    <property type="entry name" value="Periplasmic binding protein-like II"/>
    <property type="match status" value="2"/>
</dbReference>
<dbReference type="PROSITE" id="PS50931">
    <property type="entry name" value="HTH_LYSR"/>
    <property type="match status" value="1"/>
</dbReference>
<reference evidence="6 7" key="2">
    <citation type="journal article" date="2010" name="PLoS ONE">
        <title>Complete genome sequence of the multiresistant taxonomic outlier Pseudomonas aeruginosa PA7.</title>
        <authorList>
            <person name="Roy P.H."/>
            <person name="Tetu S.G."/>
            <person name="Larouche A."/>
            <person name="Elbourne L."/>
            <person name="Tremblay S."/>
            <person name="Ren Q."/>
            <person name="Dodson R."/>
            <person name="Harkins D."/>
            <person name="Shay R."/>
            <person name="Watkins K."/>
            <person name="Mahamoud Y."/>
            <person name="Paulsen I.T."/>
        </authorList>
    </citation>
    <scope>NUCLEOTIDE SEQUENCE [LARGE SCALE GENOMIC DNA]</scope>
    <source>
        <strain evidence="6 7">PA7</strain>
    </source>
</reference>
<dbReference type="Proteomes" id="UP000001582">
    <property type="component" value="Chromosome"/>
</dbReference>
<dbReference type="InterPro" id="IPR036388">
    <property type="entry name" value="WH-like_DNA-bd_sf"/>
</dbReference>
<evidence type="ECO:0000256" key="1">
    <source>
        <dbReference type="ARBA" id="ARBA00009437"/>
    </source>
</evidence>
<evidence type="ECO:0000313" key="6">
    <source>
        <dbReference type="EMBL" id="ABR86474.1"/>
    </source>
</evidence>
<dbReference type="AlphaFoldDB" id="A6V9P3"/>
<dbReference type="KEGG" id="pap:PSPA7_4427"/>
<dbReference type="Gene3D" id="1.10.10.10">
    <property type="entry name" value="Winged helix-like DNA-binding domain superfamily/Winged helix DNA-binding domain"/>
    <property type="match status" value="1"/>
</dbReference>
<dbReference type="InterPro" id="IPR000847">
    <property type="entry name" value="LysR_HTH_N"/>
</dbReference>
<dbReference type="GO" id="GO:0003677">
    <property type="term" value="F:DNA binding"/>
    <property type="evidence" value="ECO:0007669"/>
    <property type="project" value="UniProtKB-KW"/>
</dbReference>
<keyword evidence="2" id="KW-0805">Transcription regulation</keyword>
<gene>
    <name evidence="6" type="ordered locus">PSPA7_4427</name>
</gene>
<feature type="domain" description="HTH lysR-type" evidence="5">
    <location>
        <begin position="1"/>
        <end position="58"/>
    </location>
</feature>
<evidence type="ECO:0000259" key="5">
    <source>
        <dbReference type="PROSITE" id="PS50931"/>
    </source>
</evidence>
<dbReference type="FunFam" id="1.10.10.10:FF:000001">
    <property type="entry name" value="LysR family transcriptional regulator"/>
    <property type="match status" value="1"/>
</dbReference>
<dbReference type="GO" id="GO:0003700">
    <property type="term" value="F:DNA-binding transcription factor activity"/>
    <property type="evidence" value="ECO:0007669"/>
    <property type="project" value="InterPro"/>
</dbReference>
<dbReference type="InterPro" id="IPR036390">
    <property type="entry name" value="WH_DNA-bd_sf"/>
</dbReference>
<dbReference type="PRINTS" id="PR00039">
    <property type="entry name" value="HTHLYSR"/>
</dbReference>
<evidence type="ECO:0000256" key="2">
    <source>
        <dbReference type="ARBA" id="ARBA00023015"/>
    </source>
</evidence>
<keyword evidence="3" id="KW-0238">DNA-binding</keyword>
<accession>A6V9P3</accession>